<comment type="caution">
    <text evidence="1">The sequence shown here is derived from an EMBL/GenBank/DDBJ whole genome shotgun (WGS) entry which is preliminary data.</text>
</comment>
<evidence type="ECO:0000313" key="2">
    <source>
        <dbReference type="Proteomes" id="UP000017747"/>
    </source>
</evidence>
<dbReference type="EMBL" id="AXUN02000198">
    <property type="protein sequence ID" value="ETA79877.1"/>
    <property type="molecule type" value="Genomic_DNA"/>
</dbReference>
<dbReference type="Pfam" id="PF26358">
    <property type="entry name" value="EcdD_BsdD_detox"/>
    <property type="match status" value="1"/>
</dbReference>
<gene>
    <name evidence="1" type="ORF">T472_0215250</name>
</gene>
<name>V7I4F6_9CLOT</name>
<proteinExistence type="predicted"/>
<evidence type="ECO:0000313" key="1">
    <source>
        <dbReference type="EMBL" id="ETA79877.1"/>
    </source>
</evidence>
<dbReference type="RefSeq" id="WP_023388792.1">
    <property type="nucleotide sequence ID" value="NZ_AXUN02000198.1"/>
</dbReference>
<sequence>MICPRCDSDKIKVMVKSPVGDEWEVYVCEKCWFSWRSTETINVLPKFRLDDEKIRNMQMIPPIPPLGK</sequence>
<keyword evidence="2" id="KW-1185">Reference proteome</keyword>
<organism evidence="1 2">
    <name type="scientific">Youngiibacter fragilis 232.1</name>
    <dbReference type="NCBI Taxonomy" id="994573"/>
    <lineage>
        <taxon>Bacteria</taxon>
        <taxon>Bacillati</taxon>
        <taxon>Bacillota</taxon>
        <taxon>Clostridia</taxon>
        <taxon>Eubacteriales</taxon>
        <taxon>Clostridiaceae</taxon>
        <taxon>Youngiibacter</taxon>
    </lineage>
</organism>
<dbReference type="STRING" id="994573.T472_0215250"/>
<dbReference type="eggNOG" id="ENOG5032SBW">
    <property type="taxonomic scope" value="Bacteria"/>
</dbReference>
<dbReference type="NCBIfam" id="NF041205">
    <property type="entry name" value="VdcD"/>
    <property type="match status" value="1"/>
</dbReference>
<dbReference type="OrthoDB" id="5877746at2"/>
<dbReference type="Proteomes" id="UP000017747">
    <property type="component" value="Unassembled WGS sequence"/>
</dbReference>
<protein>
    <submittedName>
        <fullName evidence="1">Vanillic acid non-oxidative decarboxylation protein</fullName>
    </submittedName>
</protein>
<dbReference type="InterPro" id="IPR047707">
    <property type="entry name" value="VdcD-like"/>
</dbReference>
<reference evidence="1 2" key="1">
    <citation type="journal article" date="2014" name="Genome Announc.">
        <title>Genome Sequence of Youngiibacter fragilis, the Type Strain of the Genus Youngiibacter.</title>
        <authorList>
            <person name="Wawrik C.B."/>
            <person name="Callaghan A.V."/>
            <person name="Stamps B.W."/>
            <person name="Wawrik B."/>
        </authorList>
    </citation>
    <scope>NUCLEOTIDE SEQUENCE [LARGE SCALE GENOMIC DNA]</scope>
    <source>
        <strain evidence="1 2">232.1</strain>
    </source>
</reference>
<accession>V7I4F6</accession>
<dbReference type="AlphaFoldDB" id="V7I4F6"/>